<comment type="caution">
    <text evidence="3">The sequence shown here is derived from an EMBL/GenBank/DDBJ whole genome shotgun (WGS) entry which is preliminary data.</text>
</comment>
<dbReference type="Pfam" id="PF03807">
    <property type="entry name" value="F420_oxidored"/>
    <property type="match status" value="1"/>
</dbReference>
<dbReference type="PANTHER" id="PTHR14239">
    <property type="entry name" value="DUDULIN-RELATED"/>
    <property type="match status" value="1"/>
</dbReference>
<proteinExistence type="predicted"/>
<dbReference type="RefSeq" id="WP_077173283.1">
    <property type="nucleotide sequence ID" value="NZ_MTLN01000013.1"/>
</dbReference>
<protein>
    <submittedName>
        <fullName evidence="3">NADP oxidoreductase</fullName>
    </submittedName>
</protein>
<sequence>MKIGILGTGNIGKTLVIKLSEAGHDVKVANSRGPESIDASILANGAKAETAEEALNNVEVVILSIPPTSFDKIKEIVAALPPETVVIDTSNYYPHRDGKISALEAGKVQAEWTSEQFNRPVAKAWNAIGAGSFSKKGQNVGHPERLAIPVAADRQNDRDVALRLVDETGFDGFDAGPLAESWRQEPGSPVYCTDLKLSQIESALGSAVKERLPKRRDIVVQAITERTDGEDATVDPDYFVRINRAVYL</sequence>
<keyword evidence="1" id="KW-0560">Oxidoreductase</keyword>
<name>A0ABX3INR6_9PSED</name>
<organism evidence="3 4">
    <name type="scientific">Pseudomonas oryzihabitans</name>
    <dbReference type="NCBI Taxonomy" id="47885"/>
    <lineage>
        <taxon>Bacteria</taxon>
        <taxon>Pseudomonadati</taxon>
        <taxon>Pseudomonadota</taxon>
        <taxon>Gammaproteobacteria</taxon>
        <taxon>Pseudomonadales</taxon>
        <taxon>Pseudomonadaceae</taxon>
        <taxon>Pseudomonas</taxon>
    </lineage>
</organism>
<evidence type="ECO:0000313" key="3">
    <source>
        <dbReference type="EMBL" id="ONN68658.1"/>
    </source>
</evidence>
<evidence type="ECO:0000259" key="2">
    <source>
        <dbReference type="Pfam" id="PF03807"/>
    </source>
</evidence>
<feature type="domain" description="Pyrroline-5-carboxylate reductase catalytic N-terminal" evidence="2">
    <location>
        <begin position="2"/>
        <end position="92"/>
    </location>
</feature>
<dbReference type="SUPFAM" id="SSF51735">
    <property type="entry name" value="NAD(P)-binding Rossmann-fold domains"/>
    <property type="match status" value="1"/>
</dbReference>
<evidence type="ECO:0000313" key="4">
    <source>
        <dbReference type="Proteomes" id="UP000189310"/>
    </source>
</evidence>
<dbReference type="InterPro" id="IPR028939">
    <property type="entry name" value="P5C_Rdtase_cat_N"/>
</dbReference>
<dbReference type="Gene3D" id="3.40.50.720">
    <property type="entry name" value="NAD(P)-binding Rossmann-like Domain"/>
    <property type="match status" value="1"/>
</dbReference>
<keyword evidence="4" id="KW-1185">Reference proteome</keyword>
<evidence type="ECO:0000256" key="1">
    <source>
        <dbReference type="ARBA" id="ARBA00023002"/>
    </source>
</evidence>
<dbReference type="InterPro" id="IPR051267">
    <property type="entry name" value="STEAP_metalloreductase"/>
</dbReference>
<gene>
    <name evidence="3" type="ORF">BVL52_24415</name>
</gene>
<dbReference type="Proteomes" id="UP000189310">
    <property type="component" value="Unassembled WGS sequence"/>
</dbReference>
<accession>A0ABX3INR6</accession>
<reference evidence="3 4" key="1">
    <citation type="submission" date="2017-01" db="EMBL/GenBank/DDBJ databases">
        <title>Pseudomonas psychrotolerans genome sequencing and assembly.</title>
        <authorList>
            <person name="Vyas B."/>
            <person name="Mayilraj S."/>
        </authorList>
    </citation>
    <scope>NUCLEOTIDE SEQUENCE [LARGE SCALE GENOMIC DNA]</scope>
    <source>
        <strain evidence="3 4">SDS18</strain>
    </source>
</reference>
<dbReference type="InterPro" id="IPR036291">
    <property type="entry name" value="NAD(P)-bd_dom_sf"/>
</dbReference>
<dbReference type="PANTHER" id="PTHR14239:SF0">
    <property type="entry name" value="F420-DEPENDENT NADP REDUCTASE"/>
    <property type="match status" value="1"/>
</dbReference>
<dbReference type="EMBL" id="MTLN01000013">
    <property type="protein sequence ID" value="ONN68658.1"/>
    <property type="molecule type" value="Genomic_DNA"/>
</dbReference>